<feature type="transmembrane region" description="Helical" evidence="1">
    <location>
        <begin position="168"/>
        <end position="191"/>
    </location>
</feature>
<dbReference type="VEuPathDB" id="VectorBase:ISCP_000650"/>
<gene>
    <name evidence="2" type="ORF">IscW_ISCW005810</name>
</gene>
<feature type="transmembrane region" description="Helical" evidence="1">
    <location>
        <begin position="14"/>
        <end position="33"/>
    </location>
</feature>
<accession>B7PNF8</accession>
<keyword evidence="4" id="KW-1185">Reference proteome</keyword>
<reference evidence="3" key="2">
    <citation type="submission" date="2020-05" db="UniProtKB">
        <authorList>
            <consortium name="EnsemblMetazoa"/>
        </authorList>
    </citation>
    <scope>IDENTIFICATION</scope>
    <source>
        <strain evidence="3">wikel</strain>
    </source>
</reference>
<dbReference type="OrthoDB" id="2213137at2759"/>
<feature type="transmembrane region" description="Helical" evidence="1">
    <location>
        <begin position="306"/>
        <end position="328"/>
    </location>
</feature>
<evidence type="ECO:0000313" key="3">
    <source>
        <dbReference type="EnsemblMetazoa" id="ISCW005810-PA"/>
    </source>
</evidence>
<dbReference type="Gene3D" id="1.20.1250.20">
    <property type="entry name" value="MFS general substrate transporter like domains"/>
    <property type="match status" value="2"/>
</dbReference>
<feature type="transmembrane region" description="Helical" evidence="1">
    <location>
        <begin position="262"/>
        <end position="286"/>
    </location>
</feature>
<dbReference type="EMBL" id="DS752430">
    <property type="protein sequence ID" value="EEC08130.1"/>
    <property type="molecule type" value="Genomic_DNA"/>
</dbReference>
<dbReference type="HOGENOM" id="CLU_001265_59_2_1"/>
<dbReference type="InterPro" id="IPR050327">
    <property type="entry name" value="Proton-linked_MCT"/>
</dbReference>
<evidence type="ECO:0000313" key="4">
    <source>
        <dbReference type="Proteomes" id="UP000001555"/>
    </source>
</evidence>
<dbReference type="PANTHER" id="PTHR11360:SF303">
    <property type="entry name" value="MAJOR FACILITATOR SUPERFAMILY (MFS) PROFILE DOMAIN-CONTAINING PROTEIN"/>
    <property type="match status" value="1"/>
</dbReference>
<dbReference type="EMBL" id="ABJB010668051">
    <property type="status" value="NOT_ANNOTATED_CDS"/>
    <property type="molecule type" value="Genomic_DNA"/>
</dbReference>
<dbReference type="FunFam" id="1.20.1250.20:FF:000610">
    <property type="entry name" value="monocarboxylate transporter 12-like"/>
    <property type="match status" value="1"/>
</dbReference>
<dbReference type="GO" id="GO:0005886">
    <property type="term" value="C:plasma membrane"/>
    <property type="evidence" value="ECO:0000318"/>
    <property type="project" value="GO_Central"/>
</dbReference>
<feature type="transmembrane region" description="Helical" evidence="1">
    <location>
        <begin position="360"/>
        <end position="382"/>
    </location>
</feature>
<feature type="transmembrane region" description="Helical" evidence="1">
    <location>
        <begin position="109"/>
        <end position="132"/>
    </location>
</feature>
<feature type="transmembrane region" description="Helical" evidence="1">
    <location>
        <begin position="335"/>
        <end position="354"/>
    </location>
</feature>
<keyword evidence="1" id="KW-0812">Transmembrane</keyword>
<dbReference type="InterPro" id="IPR011701">
    <property type="entry name" value="MFS"/>
</dbReference>
<evidence type="ECO:0000256" key="1">
    <source>
        <dbReference type="SAM" id="Phobius"/>
    </source>
</evidence>
<dbReference type="VEuPathDB" id="VectorBase:ISCW005810"/>
<dbReference type="SUPFAM" id="SSF103473">
    <property type="entry name" value="MFS general substrate transporter"/>
    <property type="match status" value="1"/>
</dbReference>
<organism>
    <name type="scientific">Ixodes scapularis</name>
    <name type="common">Black-legged tick</name>
    <name type="synonym">Deer tick</name>
    <dbReference type="NCBI Taxonomy" id="6945"/>
    <lineage>
        <taxon>Eukaryota</taxon>
        <taxon>Metazoa</taxon>
        <taxon>Ecdysozoa</taxon>
        <taxon>Arthropoda</taxon>
        <taxon>Chelicerata</taxon>
        <taxon>Arachnida</taxon>
        <taxon>Acari</taxon>
        <taxon>Parasitiformes</taxon>
        <taxon>Ixodida</taxon>
        <taxon>Ixodoidea</taxon>
        <taxon>Ixodidae</taxon>
        <taxon>Ixodinae</taxon>
        <taxon>Ixodes</taxon>
    </lineage>
</organism>
<dbReference type="VEuPathDB" id="VectorBase:ISCI005810"/>
<dbReference type="EnsemblMetazoa" id="ISCW005810-RA">
    <property type="protein sequence ID" value="ISCW005810-PA"/>
    <property type="gene ID" value="ISCW005810"/>
</dbReference>
<feature type="transmembrane region" description="Helical" evidence="1">
    <location>
        <begin position="394"/>
        <end position="413"/>
    </location>
</feature>
<dbReference type="FunFam" id="1.20.1250.20:FF:001150">
    <property type="entry name" value="Monocarboxylate transporter, putative"/>
    <property type="match status" value="1"/>
</dbReference>
<reference evidence="2 4" key="1">
    <citation type="submission" date="2008-03" db="EMBL/GenBank/DDBJ databases">
        <title>Annotation of Ixodes scapularis.</title>
        <authorList>
            <consortium name="Ixodes scapularis Genome Project Consortium"/>
            <person name="Caler E."/>
            <person name="Hannick L.I."/>
            <person name="Bidwell S."/>
            <person name="Joardar V."/>
            <person name="Thiagarajan M."/>
            <person name="Amedeo P."/>
            <person name="Galinsky K.J."/>
            <person name="Schobel S."/>
            <person name="Inman J."/>
            <person name="Hostetler J."/>
            <person name="Miller J."/>
            <person name="Hammond M."/>
            <person name="Megy K."/>
            <person name="Lawson D."/>
            <person name="Kodira C."/>
            <person name="Sutton G."/>
            <person name="Meyer J."/>
            <person name="Hill C.A."/>
            <person name="Birren B."/>
            <person name="Nene V."/>
            <person name="Collins F."/>
            <person name="Alarcon-Chaidez F."/>
            <person name="Wikel S."/>
            <person name="Strausberg R."/>
        </authorList>
    </citation>
    <scope>NUCLEOTIDE SEQUENCE [LARGE SCALE GENOMIC DNA]</scope>
    <source>
        <strain evidence="4">Wikel</strain>
        <strain evidence="2">Wikel colony</strain>
    </source>
</reference>
<feature type="transmembrane region" description="Helical" evidence="1">
    <location>
        <begin position="144"/>
        <end position="162"/>
    </location>
</feature>
<dbReference type="PaxDb" id="6945-B7PNF8"/>
<name>B7PNF8_IXOSC</name>
<dbReference type="InterPro" id="IPR036259">
    <property type="entry name" value="MFS_trans_sf"/>
</dbReference>
<dbReference type="Pfam" id="PF07690">
    <property type="entry name" value="MFS_1"/>
    <property type="match status" value="1"/>
</dbReference>
<evidence type="ECO:0000313" key="2">
    <source>
        <dbReference type="EMBL" id="EEC08130.1"/>
    </source>
</evidence>
<proteinExistence type="predicted"/>
<sequence length="459" mass="49633">MQAESGGRLVDSRYAWLVALTCGWVQVWAAVVFRSSGVLLVGVVADFNVTREEAAWPFELYNIVSSVQGFTTGILIHFFDTRTLTMAGTLLATMSAVACFLWNHFTIYLVFIGLGFGTSSGITVPVNVVALSRYFRLHRTSANGLNFAGASVGSFLIPPLLAGFLDRYGLGGTMLVIGALMLNAMAGGIVLRSSADYPQCRGQFSRGEDAEDGSIDGSVHRSELCSTEFLLCESGVMASSVAQLPRWKISKPRDMRQGPASFLWKPVFYSLTLTGIVYSFVFSSYLITIVDHVQGVLGVTNQQASLFVSVMAAGDLISRLGTGCLADLGYVDCETLLVVNFAALAACYALLAHVDSLFQFGLVAFVFGLNNGGPIVSLPCLLSDHLGKRHLPMTYGIHRLSMAIGTLVRPTLIGYFKDGRGSYNGLYYLISVFSGAIVFLWVPGVARSHFKRSRISRGF</sequence>
<dbReference type="InParanoid" id="B7PNF8"/>
<dbReference type="EMBL" id="ABJB010147272">
    <property type="status" value="NOT_ANNOTATED_CDS"/>
    <property type="molecule type" value="Genomic_DNA"/>
</dbReference>
<dbReference type="PANTHER" id="PTHR11360">
    <property type="entry name" value="MONOCARBOXYLATE TRANSPORTER"/>
    <property type="match status" value="1"/>
</dbReference>
<dbReference type="AlphaFoldDB" id="B7PNF8"/>
<keyword evidence="1" id="KW-0472">Membrane</keyword>
<protein>
    <submittedName>
        <fullName evidence="2 3">Monocarboxylate transporter, putative</fullName>
    </submittedName>
</protein>
<dbReference type="EMBL" id="ABJB010799669">
    <property type="status" value="NOT_ANNOTATED_CDS"/>
    <property type="molecule type" value="Genomic_DNA"/>
</dbReference>
<feature type="transmembrane region" description="Helical" evidence="1">
    <location>
        <begin position="425"/>
        <end position="446"/>
    </location>
</feature>
<keyword evidence="1" id="KW-1133">Transmembrane helix</keyword>
<feature type="transmembrane region" description="Helical" evidence="1">
    <location>
        <begin position="84"/>
        <end position="103"/>
    </location>
</feature>
<dbReference type="EMBL" id="ABJB010760407">
    <property type="status" value="NOT_ANNOTATED_CDS"/>
    <property type="molecule type" value="Genomic_DNA"/>
</dbReference>
<dbReference type="Proteomes" id="UP000001555">
    <property type="component" value="Unassembled WGS sequence"/>
</dbReference>
<dbReference type="GO" id="GO:0008028">
    <property type="term" value="F:monocarboxylic acid transmembrane transporter activity"/>
    <property type="evidence" value="ECO:0000318"/>
    <property type="project" value="GO_Central"/>
</dbReference>